<evidence type="ECO:0000313" key="3">
    <source>
        <dbReference type="Proteomes" id="UP000265618"/>
    </source>
</evidence>
<comment type="caution">
    <text evidence="2">The sequence shown here is derived from an EMBL/GenBank/DDBJ whole genome shotgun (WGS) entry which is preliminary data.</text>
</comment>
<keyword evidence="1" id="KW-0732">Signal</keyword>
<sequence>MQVSSLLLVLAACIAVVFGAQGCSIQNGRCIGQCEVSMNPQMCVMYAPGKCGCKECAFDYSYDNCVGVCLTQFNSEPSCVLTSNHTCACKECGWETPSLSSCTGTCI</sequence>
<dbReference type="AlphaFoldDB" id="A0A391NYT2"/>
<organism evidence="2 3">
    <name type="scientific">Kipferlia bialata</name>
    <dbReference type="NCBI Taxonomy" id="797122"/>
    <lineage>
        <taxon>Eukaryota</taxon>
        <taxon>Metamonada</taxon>
        <taxon>Carpediemonas-like organisms</taxon>
        <taxon>Kipferlia</taxon>
    </lineage>
</organism>
<gene>
    <name evidence="2" type="ORF">KIPB_010759</name>
</gene>
<protein>
    <submittedName>
        <fullName evidence="2">Uncharacterized protein</fullName>
    </submittedName>
</protein>
<keyword evidence="3" id="KW-1185">Reference proteome</keyword>
<reference evidence="2 3" key="1">
    <citation type="journal article" date="2018" name="PLoS ONE">
        <title>The draft genome of Kipferlia bialata reveals reductive genome evolution in fornicate parasites.</title>
        <authorList>
            <person name="Tanifuji G."/>
            <person name="Takabayashi S."/>
            <person name="Kume K."/>
            <person name="Takagi M."/>
            <person name="Nakayama T."/>
            <person name="Kamikawa R."/>
            <person name="Inagaki Y."/>
            <person name="Hashimoto T."/>
        </authorList>
    </citation>
    <scope>NUCLEOTIDE SEQUENCE [LARGE SCALE GENOMIC DNA]</scope>
    <source>
        <strain evidence="2">NY0173</strain>
    </source>
</reference>
<feature type="non-terminal residue" evidence="2">
    <location>
        <position position="1"/>
    </location>
</feature>
<feature type="signal peptide" evidence="1">
    <location>
        <begin position="1"/>
        <end position="19"/>
    </location>
</feature>
<name>A0A391NYT2_9EUKA</name>
<dbReference type="EMBL" id="BDIP01004120">
    <property type="protein sequence ID" value="GCA63579.1"/>
    <property type="molecule type" value="Genomic_DNA"/>
</dbReference>
<evidence type="ECO:0000256" key="1">
    <source>
        <dbReference type="SAM" id="SignalP"/>
    </source>
</evidence>
<accession>A0A391NYT2</accession>
<proteinExistence type="predicted"/>
<evidence type="ECO:0000313" key="2">
    <source>
        <dbReference type="EMBL" id="GCA63579.1"/>
    </source>
</evidence>
<dbReference type="Proteomes" id="UP000265618">
    <property type="component" value="Unassembled WGS sequence"/>
</dbReference>
<feature type="chain" id="PRO_5017242688" evidence="1">
    <location>
        <begin position="20"/>
        <end position="107"/>
    </location>
</feature>